<dbReference type="PANTHER" id="PTHR47978">
    <property type="match status" value="1"/>
</dbReference>
<evidence type="ECO:0000313" key="2">
    <source>
        <dbReference type="EMBL" id="OMJ95920.1"/>
    </source>
</evidence>
<dbReference type="SMART" id="SM00173">
    <property type="entry name" value="RAS"/>
    <property type="match status" value="1"/>
</dbReference>
<sequence length="172" mass="20067">MYRDTSRIKAVLVGEPAVGKTSIVRRYTMNTFSDKYLPTIVMDFYAKDIDGIVLDMWDLSGHPEFFDERGKYYEGTQALILVFDISSRRTFDSLDMWVNESNVFSKEKPFVILCANKIDLINQRTVPKNEAEYWALSRNMKYFEVSALEGENTSLMFEYCASQYKSLFQNMD</sequence>
<dbReference type="SMART" id="SM00174">
    <property type="entry name" value="RHO"/>
    <property type="match status" value="1"/>
</dbReference>
<dbReference type="InterPro" id="IPR001806">
    <property type="entry name" value="Small_GTPase"/>
</dbReference>
<dbReference type="Pfam" id="PF00071">
    <property type="entry name" value="Ras"/>
    <property type="match status" value="1"/>
</dbReference>
<dbReference type="GO" id="GO:0003924">
    <property type="term" value="F:GTPase activity"/>
    <property type="evidence" value="ECO:0007669"/>
    <property type="project" value="InterPro"/>
</dbReference>
<dbReference type="OrthoDB" id="9989112at2759"/>
<gene>
    <name evidence="2" type="ORF">SteCoe_653</name>
</gene>
<dbReference type="InterPro" id="IPR005225">
    <property type="entry name" value="Small_GTP-bd"/>
</dbReference>
<dbReference type="InterPro" id="IPR027417">
    <property type="entry name" value="P-loop_NTPase"/>
</dbReference>
<dbReference type="PROSITE" id="PS51419">
    <property type="entry name" value="RAB"/>
    <property type="match status" value="1"/>
</dbReference>
<dbReference type="GO" id="GO:0005525">
    <property type="term" value="F:GTP binding"/>
    <property type="evidence" value="ECO:0007669"/>
    <property type="project" value="InterPro"/>
</dbReference>
<organism evidence="2 3">
    <name type="scientific">Stentor coeruleus</name>
    <dbReference type="NCBI Taxonomy" id="5963"/>
    <lineage>
        <taxon>Eukaryota</taxon>
        <taxon>Sar</taxon>
        <taxon>Alveolata</taxon>
        <taxon>Ciliophora</taxon>
        <taxon>Postciliodesmatophora</taxon>
        <taxon>Heterotrichea</taxon>
        <taxon>Heterotrichida</taxon>
        <taxon>Stentoridae</taxon>
        <taxon>Stentor</taxon>
    </lineage>
</organism>
<dbReference type="PRINTS" id="PR00449">
    <property type="entry name" value="RASTRNSFRMNG"/>
</dbReference>
<dbReference type="CDD" id="cd00154">
    <property type="entry name" value="Rab"/>
    <property type="match status" value="1"/>
</dbReference>
<dbReference type="EMBL" id="MPUH01000006">
    <property type="protein sequence ID" value="OMJ95920.1"/>
    <property type="molecule type" value="Genomic_DNA"/>
</dbReference>
<reference evidence="2 3" key="1">
    <citation type="submission" date="2016-11" db="EMBL/GenBank/DDBJ databases">
        <title>The macronuclear genome of Stentor coeruleus: a giant cell with tiny introns.</title>
        <authorList>
            <person name="Slabodnick M."/>
            <person name="Ruby J.G."/>
            <person name="Reiff S.B."/>
            <person name="Swart E.C."/>
            <person name="Gosai S."/>
            <person name="Prabakaran S."/>
            <person name="Witkowska E."/>
            <person name="Larue G.E."/>
            <person name="Fisher S."/>
            <person name="Freeman R.M."/>
            <person name="Gunawardena J."/>
            <person name="Chu W."/>
            <person name="Stover N.A."/>
            <person name="Gregory B.D."/>
            <person name="Nowacki M."/>
            <person name="Derisi J."/>
            <person name="Roy S.W."/>
            <person name="Marshall W.F."/>
            <person name="Sood P."/>
        </authorList>
    </citation>
    <scope>NUCLEOTIDE SEQUENCE [LARGE SCALE GENOMIC DNA]</scope>
    <source>
        <strain evidence="2">WM001</strain>
    </source>
</reference>
<accession>A0A1R2D3X8</accession>
<dbReference type="Gene3D" id="3.40.50.300">
    <property type="entry name" value="P-loop containing nucleotide triphosphate hydrolases"/>
    <property type="match status" value="1"/>
</dbReference>
<dbReference type="AlphaFoldDB" id="A0A1R2D3X8"/>
<name>A0A1R2D3X8_9CILI</name>
<evidence type="ECO:0000256" key="1">
    <source>
        <dbReference type="ARBA" id="ARBA00022741"/>
    </source>
</evidence>
<dbReference type="SUPFAM" id="SSF52540">
    <property type="entry name" value="P-loop containing nucleoside triphosphate hydrolases"/>
    <property type="match status" value="1"/>
</dbReference>
<dbReference type="Proteomes" id="UP000187209">
    <property type="component" value="Unassembled WGS sequence"/>
</dbReference>
<keyword evidence="3" id="KW-1185">Reference proteome</keyword>
<proteinExistence type="predicted"/>
<dbReference type="FunFam" id="3.40.50.300:FF:001447">
    <property type="entry name" value="Ras-related protein Rab-1B"/>
    <property type="match status" value="1"/>
</dbReference>
<dbReference type="SMART" id="SM00175">
    <property type="entry name" value="RAB"/>
    <property type="match status" value="1"/>
</dbReference>
<protein>
    <submittedName>
        <fullName evidence="2">Uncharacterized protein</fullName>
    </submittedName>
</protein>
<comment type="caution">
    <text evidence="2">The sequence shown here is derived from an EMBL/GenBank/DDBJ whole genome shotgun (WGS) entry which is preliminary data.</text>
</comment>
<keyword evidence="1" id="KW-0547">Nucleotide-binding</keyword>
<evidence type="ECO:0000313" key="3">
    <source>
        <dbReference type="Proteomes" id="UP000187209"/>
    </source>
</evidence>
<dbReference type="NCBIfam" id="TIGR00231">
    <property type="entry name" value="small_GTP"/>
    <property type="match status" value="1"/>
</dbReference>